<dbReference type="GO" id="GO:0006260">
    <property type="term" value="P:DNA replication"/>
    <property type="evidence" value="ECO:0007669"/>
    <property type="project" value="InterPro"/>
</dbReference>
<dbReference type="EMBL" id="VNIQ01000001">
    <property type="protein sequence ID" value="TYQ07894.1"/>
    <property type="molecule type" value="Genomic_DNA"/>
</dbReference>
<dbReference type="SUPFAM" id="SSF46955">
    <property type="entry name" value="Putative DNA-binding domain"/>
    <property type="match status" value="1"/>
</dbReference>
<accession>A0A652YW55</accession>
<dbReference type="GO" id="GO:0009360">
    <property type="term" value="C:DNA polymerase III complex"/>
    <property type="evidence" value="ECO:0007669"/>
    <property type="project" value="InterPro"/>
</dbReference>
<dbReference type="GO" id="GO:0003887">
    <property type="term" value="F:DNA-directed DNA polymerase activity"/>
    <property type="evidence" value="ECO:0007669"/>
    <property type="project" value="InterPro"/>
</dbReference>
<dbReference type="InterPro" id="IPR022637">
    <property type="entry name" value="DNA_polIII_beta_cen"/>
</dbReference>
<dbReference type="InterPro" id="IPR047057">
    <property type="entry name" value="MerR_fam"/>
</dbReference>
<dbReference type="Gene3D" id="1.10.1660.10">
    <property type="match status" value="1"/>
</dbReference>
<feature type="domain" description="HTH merR-type" evidence="3">
    <location>
        <begin position="12"/>
        <end position="82"/>
    </location>
</feature>
<name>A0A652YW55_NOCGL</name>
<comment type="caution">
    <text evidence="4">The sequence shown here is derived from an EMBL/GenBank/DDBJ whole genome shotgun (WGS) entry which is preliminary data.</text>
</comment>
<evidence type="ECO:0000259" key="3">
    <source>
        <dbReference type="PROSITE" id="PS50937"/>
    </source>
</evidence>
<dbReference type="GO" id="GO:0003700">
    <property type="term" value="F:DNA-binding transcription factor activity"/>
    <property type="evidence" value="ECO:0007669"/>
    <property type="project" value="InterPro"/>
</dbReference>
<dbReference type="Pfam" id="PF00376">
    <property type="entry name" value="MerR"/>
    <property type="match status" value="1"/>
</dbReference>
<dbReference type="PROSITE" id="PS50937">
    <property type="entry name" value="HTH_MERR_2"/>
    <property type="match status" value="1"/>
</dbReference>
<dbReference type="InterPro" id="IPR009061">
    <property type="entry name" value="DNA-bd_dom_put_sf"/>
</dbReference>
<reference evidence="4" key="1">
    <citation type="submission" date="2019-07" db="EMBL/GenBank/DDBJ databases">
        <title>Genomic Encyclopedia of Type Strains, Phase IV (KMG-IV): sequencing the most valuable type-strain genomes for metagenomic binning, comparative biology and taxonomic classification.</title>
        <authorList>
            <person name="Goeker M."/>
        </authorList>
    </citation>
    <scope>NUCLEOTIDE SEQUENCE</scope>
    <source>
        <strain evidence="4">DSM 44596</strain>
    </source>
</reference>
<dbReference type="PANTHER" id="PTHR30204">
    <property type="entry name" value="REDOX-CYCLING DRUG-SENSING TRANSCRIPTIONAL ACTIVATOR SOXR"/>
    <property type="match status" value="1"/>
</dbReference>
<dbReference type="PANTHER" id="PTHR30204:SF97">
    <property type="entry name" value="MERR FAMILY REGULATORY PROTEIN"/>
    <property type="match status" value="1"/>
</dbReference>
<dbReference type="AlphaFoldDB" id="A0A652YW55"/>
<evidence type="ECO:0000256" key="2">
    <source>
        <dbReference type="SAM" id="Coils"/>
    </source>
</evidence>
<dbReference type="GO" id="GO:0003677">
    <property type="term" value="F:DNA binding"/>
    <property type="evidence" value="ECO:0007669"/>
    <property type="project" value="UniProtKB-KW"/>
</dbReference>
<protein>
    <submittedName>
        <fullName evidence="4">DNA-binding transcriptional MerR regulator</fullName>
    </submittedName>
</protein>
<sequence>MTTSPALLTPALLTIGEMARASALPISALRFYDKEGVLVPHSVDPHTGYRWYTDDQLRDARLIAGMRRVGVPVREMTAVLTGPDPHSRLDAHLRNLEDGLADARAELDRIHRLIDSRPTATGVDLDSWDVRRALDAVLFAVDADSEFPILRGVHIDIHDGVAAFVTTDRYRLAVAEVSVRSNLTVSAVVPLAFARRMRDIAGVVTLTFATRSVTASYPGGSVSSPLIEDGEFPNHRILREDRGATELRGDQLAALLNGSTETAIVSVDGNGSARIDPADVVPAERFRVLVDRQRLREAAAAQPGRALVIRASGAALPLAIRTTDYAGYFSYLMPLQAAHT</sequence>
<evidence type="ECO:0000313" key="4">
    <source>
        <dbReference type="EMBL" id="TYQ07894.1"/>
    </source>
</evidence>
<evidence type="ECO:0000256" key="1">
    <source>
        <dbReference type="ARBA" id="ARBA00023125"/>
    </source>
</evidence>
<dbReference type="SMART" id="SM00422">
    <property type="entry name" value="HTH_MERR"/>
    <property type="match status" value="1"/>
</dbReference>
<dbReference type="GO" id="GO:0008408">
    <property type="term" value="F:3'-5' exonuclease activity"/>
    <property type="evidence" value="ECO:0007669"/>
    <property type="project" value="InterPro"/>
</dbReference>
<feature type="coiled-coil region" evidence="2">
    <location>
        <begin position="86"/>
        <end position="113"/>
    </location>
</feature>
<dbReference type="Pfam" id="PF02767">
    <property type="entry name" value="DNA_pol3_beta_2"/>
    <property type="match status" value="1"/>
</dbReference>
<gene>
    <name evidence="4" type="ORF">FNL38_101261</name>
</gene>
<dbReference type="InterPro" id="IPR000551">
    <property type="entry name" value="MerR-type_HTH_dom"/>
</dbReference>
<keyword evidence="1 4" id="KW-0238">DNA-binding</keyword>
<keyword evidence="2" id="KW-0175">Coiled coil</keyword>
<dbReference type="SUPFAM" id="SSF55979">
    <property type="entry name" value="DNA clamp"/>
    <property type="match status" value="1"/>
</dbReference>
<proteinExistence type="predicted"/>
<dbReference type="Gene3D" id="3.10.150.10">
    <property type="entry name" value="DNA Polymerase III, subunit A, domain 2"/>
    <property type="match status" value="1"/>
</dbReference>
<dbReference type="InterPro" id="IPR046938">
    <property type="entry name" value="DNA_clamp_sf"/>
</dbReference>
<organism evidence="4">
    <name type="scientific">Nocardia globerula</name>
    <dbReference type="NCBI Taxonomy" id="1818"/>
    <lineage>
        <taxon>Bacteria</taxon>
        <taxon>Bacillati</taxon>
        <taxon>Actinomycetota</taxon>
        <taxon>Actinomycetes</taxon>
        <taxon>Mycobacteriales</taxon>
        <taxon>Nocardiaceae</taxon>
        <taxon>Nocardia</taxon>
    </lineage>
</organism>